<feature type="region of interest" description="Disordered" evidence="1">
    <location>
        <begin position="216"/>
        <end position="241"/>
    </location>
</feature>
<gene>
    <name evidence="2" type="ORF">EQZ20_24555</name>
</gene>
<geneLocation type="plasmid" evidence="2 3">
    <name>unnamed1</name>
</geneLocation>
<dbReference type="AlphaFoldDB" id="A0AAJ3Z3R1"/>
<sequence>MNFKFKTKGAKYKVSTAVIFLILLFFLTSRFIFNAPTEDENTNLRTPVEFNSGTLEMTDRTYFSDDHMLEIDFMVTEVSSELPPKLKAVVKEKSDQNKEYNPELIKIKDDFYVLFVRGLPEDWKSVSVQIVDENSEDNSLLDKVYSSSAKTKATDVFVKKNKDFYEAKYIDIKIKDNLKLIQDEEKKQQKLNVEITQLHTQNGSLKEDLEYQIGEEKEQTKSRIESNQSDIQSKKESIEESKKTCAELEKRIALLKKRKSNLILD</sequence>
<keyword evidence="2" id="KW-0614">Plasmid</keyword>
<accession>A0AAJ3Z3R1</accession>
<evidence type="ECO:0000313" key="2">
    <source>
        <dbReference type="EMBL" id="QAT68048.1"/>
    </source>
</evidence>
<dbReference type="EMBL" id="CP035233">
    <property type="protein sequence ID" value="QAT68048.1"/>
    <property type="molecule type" value="Genomic_DNA"/>
</dbReference>
<organism evidence="2 3">
    <name type="scientific">Bacillus glycinifermentans</name>
    <dbReference type="NCBI Taxonomy" id="1664069"/>
    <lineage>
        <taxon>Bacteria</taxon>
        <taxon>Bacillati</taxon>
        <taxon>Bacillota</taxon>
        <taxon>Bacilli</taxon>
        <taxon>Bacillales</taxon>
        <taxon>Bacillaceae</taxon>
        <taxon>Bacillus</taxon>
    </lineage>
</organism>
<evidence type="ECO:0000313" key="3">
    <source>
        <dbReference type="Proteomes" id="UP000288675"/>
    </source>
</evidence>
<name>A0AAJ3Z3R1_9BACI</name>
<evidence type="ECO:0000256" key="1">
    <source>
        <dbReference type="SAM" id="MobiDB-lite"/>
    </source>
</evidence>
<feature type="compositionally biased region" description="Basic and acidic residues" evidence="1">
    <location>
        <begin position="232"/>
        <end position="241"/>
    </location>
</feature>
<protein>
    <submittedName>
        <fullName evidence="2">Uncharacterized protein</fullName>
    </submittedName>
</protein>
<dbReference type="RefSeq" id="WP_128748485.1">
    <property type="nucleotide sequence ID" value="NZ_CP035233.1"/>
</dbReference>
<dbReference type="Proteomes" id="UP000288675">
    <property type="component" value="Plasmid unnamed1"/>
</dbReference>
<proteinExistence type="predicted"/>
<reference evidence="2 3" key="1">
    <citation type="submission" date="2019-01" db="EMBL/GenBank/DDBJ databases">
        <title>Genome sequence of Bacillus glycinifermentans SRCM103574.</title>
        <authorList>
            <person name="Kong H.-J."/>
            <person name="Jeong S.-Y."/>
            <person name="Jeong D.-Y."/>
        </authorList>
    </citation>
    <scope>NUCLEOTIDE SEQUENCE [LARGE SCALE GENOMIC DNA]</scope>
    <source>
        <strain evidence="2 3">SRCM103574</strain>
        <plasmid evidence="2 3">unnamed1</plasmid>
    </source>
</reference>
<dbReference type="GeneID" id="39505799"/>